<dbReference type="EMBL" id="LKEA01000008">
    <property type="protein sequence ID" value="ROW07391.1"/>
    <property type="molecule type" value="Genomic_DNA"/>
</dbReference>
<evidence type="ECO:0000256" key="6">
    <source>
        <dbReference type="ARBA" id="ARBA00023306"/>
    </source>
</evidence>
<evidence type="ECO:0000313" key="10">
    <source>
        <dbReference type="EMBL" id="ROW07391.1"/>
    </source>
</evidence>
<feature type="compositionally biased region" description="Polar residues" evidence="9">
    <location>
        <begin position="470"/>
        <end position="483"/>
    </location>
</feature>
<evidence type="ECO:0000256" key="3">
    <source>
        <dbReference type="ARBA" id="ARBA00018363"/>
    </source>
</evidence>
<evidence type="ECO:0000256" key="7">
    <source>
        <dbReference type="ARBA" id="ARBA00025253"/>
    </source>
</evidence>
<dbReference type="PANTHER" id="PTHR28124">
    <property type="entry name" value="DNA REPLICATION REGULATOR SLD2"/>
    <property type="match status" value="1"/>
</dbReference>
<dbReference type="PANTHER" id="PTHR28124:SF1">
    <property type="entry name" value="DNA REPLICATION REGULATOR SLD2"/>
    <property type="match status" value="1"/>
</dbReference>
<evidence type="ECO:0000313" key="11">
    <source>
        <dbReference type="Proteomes" id="UP000283895"/>
    </source>
</evidence>
<comment type="caution">
    <text evidence="10">The sequence shown here is derived from an EMBL/GenBank/DDBJ whole genome shotgun (WGS) entry which is preliminary data.</text>
</comment>
<protein>
    <recommendedName>
        <fullName evidence="3 8">DNA replication regulator SLD2</fullName>
    </recommendedName>
</protein>
<keyword evidence="5 8" id="KW-0539">Nucleus</keyword>
<evidence type="ECO:0000256" key="8">
    <source>
        <dbReference type="RuleBase" id="RU367067"/>
    </source>
</evidence>
<dbReference type="FunFam" id="1.10.10.1460:FF:000001">
    <property type="entry name" value="DNA replication regulator Sld2"/>
    <property type="match status" value="1"/>
</dbReference>
<feature type="compositionally biased region" description="Basic and acidic residues" evidence="9">
    <location>
        <begin position="373"/>
        <end position="382"/>
    </location>
</feature>
<dbReference type="InterPro" id="IPR040203">
    <property type="entry name" value="Sld2"/>
</dbReference>
<dbReference type="OrthoDB" id="8775810at2759"/>
<keyword evidence="11" id="KW-1185">Reference proteome</keyword>
<keyword evidence="4 8" id="KW-0235">DNA replication</keyword>
<dbReference type="InterPro" id="IPR021110">
    <property type="entry name" value="DNA_rep_checkpnt_protein"/>
</dbReference>
<dbReference type="GO" id="GO:0031261">
    <property type="term" value="C:DNA replication preinitiation complex"/>
    <property type="evidence" value="ECO:0007669"/>
    <property type="project" value="TreeGrafter"/>
</dbReference>
<evidence type="ECO:0000256" key="2">
    <source>
        <dbReference type="ARBA" id="ARBA00007276"/>
    </source>
</evidence>
<feature type="region of interest" description="Disordered" evidence="9">
    <location>
        <begin position="162"/>
        <end position="272"/>
    </location>
</feature>
<dbReference type="AlphaFoldDB" id="A0A423WV33"/>
<evidence type="ECO:0000256" key="1">
    <source>
        <dbReference type="ARBA" id="ARBA00004123"/>
    </source>
</evidence>
<dbReference type="GO" id="GO:0006270">
    <property type="term" value="P:DNA replication initiation"/>
    <property type="evidence" value="ECO:0007669"/>
    <property type="project" value="UniProtKB-UniRule"/>
</dbReference>
<keyword evidence="6 8" id="KW-0131">Cell cycle</keyword>
<evidence type="ECO:0000256" key="4">
    <source>
        <dbReference type="ARBA" id="ARBA00022705"/>
    </source>
</evidence>
<dbReference type="Proteomes" id="UP000283895">
    <property type="component" value="Unassembled WGS sequence"/>
</dbReference>
<feature type="compositionally biased region" description="Polar residues" evidence="9">
    <location>
        <begin position="216"/>
        <end position="236"/>
    </location>
</feature>
<feature type="compositionally biased region" description="Low complexity" evidence="9">
    <location>
        <begin position="250"/>
        <end position="260"/>
    </location>
</feature>
<reference evidence="10 11" key="1">
    <citation type="submission" date="2015-09" db="EMBL/GenBank/DDBJ databases">
        <title>Host preference determinants of Valsa canker pathogens revealed by comparative genomics.</title>
        <authorList>
            <person name="Yin Z."/>
            <person name="Huang L."/>
        </authorList>
    </citation>
    <scope>NUCLEOTIDE SEQUENCE [LARGE SCALE GENOMIC DNA]</scope>
    <source>
        <strain evidence="10 11">03-1</strain>
    </source>
</reference>
<feature type="compositionally biased region" description="Polar residues" evidence="9">
    <location>
        <begin position="125"/>
        <end position="141"/>
    </location>
</feature>
<accession>A0A423WV33</accession>
<comment type="subcellular location">
    <subcellularLocation>
        <location evidence="1 8">Nucleus</location>
    </subcellularLocation>
</comment>
<feature type="compositionally biased region" description="Basic residues" evidence="9">
    <location>
        <begin position="425"/>
        <end position="447"/>
    </location>
</feature>
<organism evidence="10 11">
    <name type="scientific">Cytospora schulzeri</name>
    <dbReference type="NCBI Taxonomy" id="448051"/>
    <lineage>
        <taxon>Eukaryota</taxon>
        <taxon>Fungi</taxon>
        <taxon>Dikarya</taxon>
        <taxon>Ascomycota</taxon>
        <taxon>Pezizomycotina</taxon>
        <taxon>Sordariomycetes</taxon>
        <taxon>Sordariomycetidae</taxon>
        <taxon>Diaporthales</taxon>
        <taxon>Cytosporaceae</taxon>
        <taxon>Cytospora</taxon>
    </lineage>
</organism>
<evidence type="ECO:0000256" key="5">
    <source>
        <dbReference type="ARBA" id="ARBA00023242"/>
    </source>
</evidence>
<gene>
    <name evidence="10" type="ORF">VMCG_03852</name>
</gene>
<feature type="region of interest" description="Disordered" evidence="9">
    <location>
        <begin position="59"/>
        <end position="146"/>
    </location>
</feature>
<feature type="compositionally biased region" description="Polar residues" evidence="9">
    <location>
        <begin position="261"/>
        <end position="272"/>
    </location>
</feature>
<feature type="compositionally biased region" description="Acidic residues" evidence="9">
    <location>
        <begin position="488"/>
        <end position="503"/>
    </location>
</feature>
<dbReference type="Gene3D" id="1.10.10.1460">
    <property type="match status" value="1"/>
</dbReference>
<feature type="compositionally biased region" description="Acidic residues" evidence="9">
    <location>
        <begin position="400"/>
        <end position="414"/>
    </location>
</feature>
<name>A0A423WV33_9PEZI</name>
<dbReference type="CDD" id="cd22289">
    <property type="entry name" value="RecQL4_SLD2_NTD"/>
    <property type="match status" value="1"/>
</dbReference>
<dbReference type="GO" id="GO:0000727">
    <property type="term" value="P:double-strand break repair via break-induced replication"/>
    <property type="evidence" value="ECO:0007669"/>
    <property type="project" value="TreeGrafter"/>
</dbReference>
<dbReference type="GO" id="GO:1902977">
    <property type="term" value="P:mitotic DNA replication preinitiation complex assembly"/>
    <property type="evidence" value="ECO:0007669"/>
    <property type="project" value="TreeGrafter"/>
</dbReference>
<comment type="similarity">
    <text evidence="2 8">Belongs to the SLD2 family.</text>
</comment>
<dbReference type="GO" id="GO:0003688">
    <property type="term" value="F:DNA replication origin binding"/>
    <property type="evidence" value="ECO:0007669"/>
    <property type="project" value="TreeGrafter"/>
</dbReference>
<dbReference type="GO" id="GO:0003697">
    <property type="term" value="F:single-stranded DNA binding"/>
    <property type="evidence" value="ECO:0007669"/>
    <property type="project" value="TreeGrafter"/>
</dbReference>
<feature type="compositionally biased region" description="Low complexity" evidence="9">
    <location>
        <begin position="174"/>
        <end position="193"/>
    </location>
</feature>
<proteinExistence type="inferred from homology"/>
<sequence>MDEADRLQYETQSKDLRLELKTWELDFAKSHNGSKPGRDDIKANSKIASMYKSYNKLRDILSGKIPPPPSKDNADNDDDKTRKRKPHNPPTLTPSSKRFRPAETPSRTPHTTTTTTITTTAVTPSLSRQLFSPTVPTSIGPTPQRDGRVLGLFDFLPFKDANIESPSKPKRSARATGGAAGATTTQRQGTGAAVQETPRKGKYTMDTGLGIEVDLSRTTPSSRHSHNRPQQYQQSPGRGILATPSRNRDQNNNINNRVTRTPSSTHSASRMQFQTPSFLRRIPMAKITEDSEFVSPEPIRLPRKPMVRGLSSILADLRRTEEQQLDDDLDALREMEGEGEGEGKGVGAPAKPSADRSGNSQPAPAPAPAPESKQARDARDMDSILAEDSQKQNMTLLGGFDDEGMYDSQDGEQEGVDRGGQPLRVYKKKGQKRTTRKANMRPVRTKRPSSTGPEQAGESDNDDVIVIPETQPSAPRSSRQKPGQQKEGEEEEDDDDDDNDNDDPALLSGSDFAGSEYDDDEDELARDYRPNKPNNKKNKTTSVGRPSKKETAPASKKTKGGSGGGGGDDDKPEGTVKKSTRKVNELAHANFKRLKLRNSGAKGGPGFNSRFRRRR</sequence>
<comment type="function">
    <text evidence="7 8">Has a role in the initiation of DNA replication. Required at S-phase checkpoint.</text>
</comment>
<feature type="region of interest" description="Disordered" evidence="9">
    <location>
        <begin position="334"/>
        <end position="615"/>
    </location>
</feature>
<evidence type="ECO:0000256" key="9">
    <source>
        <dbReference type="SAM" id="MobiDB-lite"/>
    </source>
</evidence>
<feature type="compositionally biased region" description="Low complexity" evidence="9">
    <location>
        <begin position="104"/>
        <end position="124"/>
    </location>
</feature>
<dbReference type="Pfam" id="PF11719">
    <property type="entry name" value="Drc1-Sld2"/>
    <property type="match status" value="1"/>
</dbReference>